<comment type="caution">
    <text evidence="2">The sequence shown here is derived from an EMBL/GenBank/DDBJ whole genome shotgun (WGS) entry which is preliminary data.</text>
</comment>
<evidence type="ECO:0000313" key="2">
    <source>
        <dbReference type="EMBL" id="KAA8498750.1"/>
    </source>
</evidence>
<proteinExistence type="predicted"/>
<dbReference type="EMBL" id="VRMN01000001">
    <property type="protein sequence ID" value="KAA8498750.1"/>
    <property type="molecule type" value="Genomic_DNA"/>
</dbReference>
<organism evidence="2 3">
    <name type="scientific">Porphyridium purpureum</name>
    <name type="common">Red alga</name>
    <name type="synonym">Porphyridium cruentum</name>
    <dbReference type="NCBI Taxonomy" id="35688"/>
    <lineage>
        <taxon>Eukaryota</taxon>
        <taxon>Rhodophyta</taxon>
        <taxon>Bangiophyceae</taxon>
        <taxon>Porphyridiales</taxon>
        <taxon>Porphyridiaceae</taxon>
        <taxon>Porphyridium</taxon>
    </lineage>
</organism>
<evidence type="ECO:0000313" key="3">
    <source>
        <dbReference type="Proteomes" id="UP000324585"/>
    </source>
</evidence>
<dbReference type="Proteomes" id="UP000324585">
    <property type="component" value="Unassembled WGS sequence"/>
</dbReference>
<gene>
    <name evidence="2" type="ORF">FVE85_6335</name>
</gene>
<feature type="region of interest" description="Disordered" evidence="1">
    <location>
        <begin position="377"/>
        <end position="401"/>
    </location>
</feature>
<evidence type="ECO:0000256" key="1">
    <source>
        <dbReference type="SAM" id="MobiDB-lite"/>
    </source>
</evidence>
<name>A0A5J4Z688_PORPP</name>
<accession>A0A5J4Z688</accession>
<feature type="region of interest" description="Disordered" evidence="1">
    <location>
        <begin position="713"/>
        <end position="738"/>
    </location>
</feature>
<dbReference type="AlphaFoldDB" id="A0A5J4Z688"/>
<reference evidence="3" key="1">
    <citation type="journal article" date="2019" name="Nat. Commun.">
        <title>Expansion of phycobilisome linker gene families in mesophilic red algae.</title>
        <authorList>
            <person name="Lee J."/>
            <person name="Kim D."/>
            <person name="Bhattacharya D."/>
            <person name="Yoon H.S."/>
        </authorList>
    </citation>
    <scope>NUCLEOTIDE SEQUENCE [LARGE SCALE GENOMIC DNA]</scope>
    <source>
        <strain evidence="3">CCMP 1328</strain>
    </source>
</reference>
<feature type="region of interest" description="Disordered" evidence="1">
    <location>
        <begin position="430"/>
        <end position="476"/>
    </location>
</feature>
<feature type="region of interest" description="Disordered" evidence="1">
    <location>
        <begin position="580"/>
        <end position="603"/>
    </location>
</feature>
<feature type="region of interest" description="Disordered" evidence="1">
    <location>
        <begin position="121"/>
        <end position="147"/>
    </location>
</feature>
<protein>
    <submittedName>
        <fullName evidence="2">Uncharacterized protein</fullName>
    </submittedName>
</protein>
<keyword evidence="3" id="KW-1185">Reference proteome</keyword>
<feature type="region of interest" description="Disordered" evidence="1">
    <location>
        <begin position="253"/>
        <end position="273"/>
    </location>
</feature>
<sequence>MEELLAALRGGNSQNVGGGADNGNLPPIHAVQVGQMPYFRAAPPGFSTVDASALEGSGANYATSVLYSSQGKPRRRYAFDYILQIQHLVPTAPDTLHDVVNSGAYDPQARFNWSQRLAGVGDDSIPEHESGRFETSPRMGSGYAGRDGGSGGIEAEIRGVPELVPLDDSWLRSHPLLDGALEGNTGGLYEEGIGGLDDSLEPDSAWGKKPLNRRDPAREFVRPGFEAKVTQMASGKGSNGVEAARPINARAEAMRGPSASPKPPRVMRSPSPDTMLKSNEFVRFARGPCSKGGFETRKRRDPIPYVRKVGRAAADCGNLAGIHASMHPAVESLLPPHTEPALDMSIFLGMAAGGQSTSDISIGEDVDRVTSRGFGRWFTNPAPAEESAKVGGEASGIAPAPTAPLGSTSLASEGLAPNVLSFFNQVKAQAAAQEPKGPPVLATPAKKTHVEISGTDEQGRSEGSAPKPKNISNGDANVEFDLAVSVHDMMRKVPSIPNTEQQQQYHHYHDQHQQQPAHVYPRAALHQYPQQSAATSAGDVSPAVAPAVEMGVVQPQRFSAEAFFGMFQGTGGGSLEHVAGQAHMGQPPGPPPGPPHGMGNGWYVGPPPLPSGAGGSFPGDKPMPGQPPHVMQMPYPMGIPGMPPGGREYGEFTQHRGPTPAGFGVEMQSPMPHDFGRAPYLAWPPPRPSDPQGPERMPSVVSGRQMGFGDMSVPTGMPPSNGIGPYPVDKPHGATRPF</sequence>